<evidence type="ECO:0000259" key="5">
    <source>
        <dbReference type="Pfam" id="PF04542"/>
    </source>
</evidence>
<evidence type="ECO:0000256" key="3">
    <source>
        <dbReference type="ARBA" id="ARBA00023125"/>
    </source>
</evidence>
<dbReference type="SUPFAM" id="SSF88946">
    <property type="entry name" value="Sigma2 domain of RNA polymerase sigma factors"/>
    <property type="match status" value="1"/>
</dbReference>
<evidence type="ECO:0000256" key="1">
    <source>
        <dbReference type="ARBA" id="ARBA00023015"/>
    </source>
</evidence>
<feature type="domain" description="RNA polymerase sigma-70 region 2" evidence="5">
    <location>
        <begin position="94"/>
        <end position="162"/>
    </location>
</feature>
<dbReference type="InterPro" id="IPR007627">
    <property type="entry name" value="RNA_pol_sigma70_r2"/>
</dbReference>
<dbReference type="Proteomes" id="UP000187735">
    <property type="component" value="Chromosome"/>
</dbReference>
<keyword evidence="4" id="KW-0804">Transcription</keyword>
<protein>
    <submittedName>
        <fullName evidence="6">RNA polymerase sigma factor</fullName>
    </submittedName>
</protein>
<dbReference type="Gene3D" id="1.10.1740.10">
    <property type="match status" value="1"/>
</dbReference>
<dbReference type="InterPro" id="IPR039425">
    <property type="entry name" value="RNA_pol_sigma-70-like"/>
</dbReference>
<evidence type="ECO:0000313" key="6">
    <source>
        <dbReference type="EMBL" id="APZ95267.1"/>
    </source>
</evidence>
<dbReference type="PANTHER" id="PTHR43133:SF8">
    <property type="entry name" value="RNA POLYMERASE SIGMA FACTOR HI_1459-RELATED"/>
    <property type="match status" value="1"/>
</dbReference>
<keyword evidence="3" id="KW-0238">DNA-binding</keyword>
<gene>
    <name evidence="6" type="ORF">Fuma_04923</name>
</gene>
<dbReference type="EMBL" id="CP017641">
    <property type="protein sequence ID" value="APZ95267.1"/>
    <property type="molecule type" value="Genomic_DNA"/>
</dbReference>
<keyword evidence="2" id="KW-0731">Sigma factor</keyword>
<sequence>MPVPSKLGPNSAAPTRTTRILLRLSWRSVVALLYNSSDCRRIRRLKKRTSTERRPALNTPAKRLSDIDTNWTELGLARGSKAETPESVEARKALLHRYAEPVYQYLLGCVKDENVADDLAQDFAVRFLAGRFESADRDRGRFRDFLKRSLSNLATDYFRRKSAERKSLQEFSSQPAKTSDVAPGFDDMWREEVLKRAWESLRLLQDSSASPVYSVLRYRAEFPDASAADMASAFSELLNRDGLTEDWVRQTLHRARKKFGKLLREEVARTVGSTESAAIDDELRELGLHVYCD</sequence>
<evidence type="ECO:0000313" key="7">
    <source>
        <dbReference type="Proteomes" id="UP000187735"/>
    </source>
</evidence>
<dbReference type="InterPro" id="IPR013325">
    <property type="entry name" value="RNA_pol_sigma_r2"/>
</dbReference>
<proteinExistence type="predicted"/>
<dbReference type="KEGG" id="fmr:Fuma_04923"/>
<reference evidence="6 7" key="1">
    <citation type="journal article" date="2016" name="Front. Microbiol.">
        <title>Fuerstia marisgermanicae gen. nov., sp. nov., an Unusual Member of the Phylum Planctomycetes from the German Wadden Sea.</title>
        <authorList>
            <person name="Kohn T."/>
            <person name="Heuer A."/>
            <person name="Jogler M."/>
            <person name="Vollmers J."/>
            <person name="Boedeker C."/>
            <person name="Bunk B."/>
            <person name="Rast P."/>
            <person name="Borchert D."/>
            <person name="Glockner I."/>
            <person name="Freese H.M."/>
            <person name="Klenk H.P."/>
            <person name="Overmann J."/>
            <person name="Kaster A.K."/>
            <person name="Rohde M."/>
            <person name="Wiegand S."/>
            <person name="Jogler C."/>
        </authorList>
    </citation>
    <scope>NUCLEOTIDE SEQUENCE [LARGE SCALE GENOMIC DNA]</scope>
    <source>
        <strain evidence="6 7">NH11</strain>
    </source>
</reference>
<evidence type="ECO:0000256" key="2">
    <source>
        <dbReference type="ARBA" id="ARBA00023082"/>
    </source>
</evidence>
<accession>A0A1P8WMK9</accession>
<keyword evidence="7" id="KW-1185">Reference proteome</keyword>
<dbReference type="GO" id="GO:0006352">
    <property type="term" value="P:DNA-templated transcription initiation"/>
    <property type="evidence" value="ECO:0007669"/>
    <property type="project" value="InterPro"/>
</dbReference>
<organism evidence="6 7">
    <name type="scientific">Fuerstiella marisgermanici</name>
    <dbReference type="NCBI Taxonomy" id="1891926"/>
    <lineage>
        <taxon>Bacteria</taxon>
        <taxon>Pseudomonadati</taxon>
        <taxon>Planctomycetota</taxon>
        <taxon>Planctomycetia</taxon>
        <taxon>Planctomycetales</taxon>
        <taxon>Planctomycetaceae</taxon>
        <taxon>Fuerstiella</taxon>
    </lineage>
</organism>
<dbReference type="GO" id="GO:0003677">
    <property type="term" value="F:DNA binding"/>
    <property type="evidence" value="ECO:0007669"/>
    <property type="project" value="UniProtKB-KW"/>
</dbReference>
<evidence type="ECO:0000256" key="4">
    <source>
        <dbReference type="ARBA" id="ARBA00023163"/>
    </source>
</evidence>
<dbReference type="Pfam" id="PF04542">
    <property type="entry name" value="Sigma70_r2"/>
    <property type="match status" value="1"/>
</dbReference>
<keyword evidence="1" id="KW-0805">Transcription regulation</keyword>
<dbReference type="GO" id="GO:0016987">
    <property type="term" value="F:sigma factor activity"/>
    <property type="evidence" value="ECO:0007669"/>
    <property type="project" value="UniProtKB-KW"/>
</dbReference>
<dbReference type="PANTHER" id="PTHR43133">
    <property type="entry name" value="RNA POLYMERASE ECF-TYPE SIGMA FACTO"/>
    <property type="match status" value="1"/>
</dbReference>
<dbReference type="AlphaFoldDB" id="A0A1P8WMK9"/>
<name>A0A1P8WMK9_9PLAN</name>